<organism evidence="4 5">
    <name type="scientific">Ethanoligenens harbinense (strain DSM 18485 / JCM 12961 / CGMCC 1.5033 / YUAN-3)</name>
    <dbReference type="NCBI Taxonomy" id="663278"/>
    <lineage>
        <taxon>Bacteria</taxon>
        <taxon>Bacillati</taxon>
        <taxon>Bacillota</taxon>
        <taxon>Clostridia</taxon>
        <taxon>Eubacteriales</taxon>
        <taxon>Oscillospiraceae</taxon>
        <taxon>Ethanoligenens</taxon>
    </lineage>
</organism>
<dbReference type="Proteomes" id="UP000001551">
    <property type="component" value="Chromosome"/>
</dbReference>
<dbReference type="AlphaFoldDB" id="E6U6F8"/>
<evidence type="ECO:0000256" key="3">
    <source>
        <dbReference type="SAM" id="Phobius"/>
    </source>
</evidence>
<dbReference type="PIRSF" id="PIRSF005690">
    <property type="entry name" value="GerBA"/>
    <property type="match status" value="1"/>
</dbReference>
<dbReference type="STRING" id="663278.Ethha_2535"/>
<dbReference type="HOGENOM" id="CLU_021639_4_1_9"/>
<sequence length="511" mass="57488">MIKEWWTKINIWRKVKASRGLGDQPAAYTPISASLTDNMVYFNGRLADTADYVHKELTFCGHQCQLMYIDNMVDKMVLSEAVLVPLSQARRPKGVTEGEPFYAWVRDCVLSSADQHEVFSLEEVEWLMMSGFAALLIDGYAKAMVFGLQGFKIRGIDEPNRDRLLRGSREGFVEALRINIMMMRRRMKTSNLKFETYVLGESSKTEVCLAYVKGTVADTTLETVRKRLRELDMDVVLESGMIQPFFEEKLTLFSTVGYTERPDTLCAKLNEGRVGIMVDGTPMALFVPHLFVDNFTSVDDYATSFYYGTFTRVLKYISFYISVFLPGMYVAIGSFHQELLPTQLLFTLAQAEQNTPFALTFEAFLMQVIYESLREAGLRAPRQLGSALNIVGAFLIGQAAVSAGLIGAPMVIIVALTATTSLVVPTLYEPGVIMRFAYILLAGMAGFYGIVIGFSFFMVMMCSIKSYDAPYLSAIAPFDLFAQRDVVFRAPWKVLNNKTYRTQNFKGSNME</sequence>
<accession>E6U6F8</accession>
<feature type="transmembrane region" description="Helical" evidence="3">
    <location>
        <begin position="313"/>
        <end position="335"/>
    </location>
</feature>
<evidence type="ECO:0000313" key="5">
    <source>
        <dbReference type="Proteomes" id="UP000001551"/>
    </source>
</evidence>
<feature type="transmembrane region" description="Helical" evidence="3">
    <location>
        <begin position="394"/>
        <end position="416"/>
    </location>
</feature>
<comment type="similarity">
    <text evidence="1">Belongs to the GerABKA family.</text>
</comment>
<feature type="transmembrane region" description="Helical" evidence="3">
    <location>
        <begin position="436"/>
        <end position="459"/>
    </location>
</feature>
<evidence type="ECO:0000256" key="1">
    <source>
        <dbReference type="ARBA" id="ARBA00005278"/>
    </source>
</evidence>
<evidence type="ECO:0000313" key="4">
    <source>
        <dbReference type="EMBL" id="ADU28028.1"/>
    </source>
</evidence>
<evidence type="ECO:0000256" key="2">
    <source>
        <dbReference type="ARBA" id="ARBA00023136"/>
    </source>
</evidence>
<protein>
    <submittedName>
        <fullName evidence="4">GerA spore germination protein</fullName>
    </submittedName>
</protein>
<dbReference type="InterPro" id="IPR050768">
    <property type="entry name" value="UPF0353/GerABKA_families"/>
</dbReference>
<dbReference type="RefSeq" id="WP_013486371.1">
    <property type="nucleotide sequence ID" value="NC_014828.1"/>
</dbReference>
<dbReference type="GO" id="GO:0016020">
    <property type="term" value="C:membrane"/>
    <property type="evidence" value="ECO:0007669"/>
    <property type="project" value="InterPro"/>
</dbReference>
<dbReference type="EMBL" id="CP002400">
    <property type="protein sequence ID" value="ADU28028.1"/>
    <property type="molecule type" value="Genomic_DNA"/>
</dbReference>
<gene>
    <name evidence="4" type="ordered locus">Ethha_2535</name>
</gene>
<dbReference type="Pfam" id="PF03323">
    <property type="entry name" value="GerA"/>
    <property type="match status" value="1"/>
</dbReference>
<keyword evidence="2 3" id="KW-0472">Membrane</keyword>
<dbReference type="KEGG" id="eha:Ethha_2535"/>
<reference evidence="4 5" key="1">
    <citation type="submission" date="2010-12" db="EMBL/GenBank/DDBJ databases">
        <title>Complete sequence of Ethanoligenens harbinense YUAN-3.</title>
        <authorList>
            <person name="Lucas S."/>
            <person name="Copeland A."/>
            <person name="Lapidus A."/>
            <person name="Cheng J.-F."/>
            <person name="Bruce D."/>
            <person name="Goodwin L."/>
            <person name="Pitluck S."/>
            <person name="Chertkov O."/>
            <person name="Misra M."/>
            <person name="Detter J.C."/>
            <person name="Han C."/>
            <person name="Tapia R."/>
            <person name="Land M."/>
            <person name="Hauser L."/>
            <person name="Jeffries C."/>
            <person name="Kyrpides N."/>
            <person name="Ivanova N."/>
            <person name="Mikhailova N."/>
            <person name="Wang A."/>
            <person name="Mouttaki H."/>
            <person name="He Z."/>
            <person name="Zhou J."/>
            <person name="Hemme C.L."/>
            <person name="Woyke T."/>
        </authorList>
    </citation>
    <scope>NUCLEOTIDE SEQUENCE [LARGE SCALE GENOMIC DNA]</scope>
    <source>
        <strain evidence="5">DSM 18485 / JCM 12961 / CGMCC 1.5033 / YUAN-3</strain>
    </source>
</reference>
<dbReference type="PANTHER" id="PTHR22550">
    <property type="entry name" value="SPORE GERMINATION PROTEIN"/>
    <property type="match status" value="1"/>
</dbReference>
<keyword evidence="3" id="KW-0812">Transmembrane</keyword>
<dbReference type="eggNOG" id="COG0697">
    <property type="taxonomic scope" value="Bacteria"/>
</dbReference>
<dbReference type="GO" id="GO:0009847">
    <property type="term" value="P:spore germination"/>
    <property type="evidence" value="ECO:0007669"/>
    <property type="project" value="InterPro"/>
</dbReference>
<dbReference type="PANTHER" id="PTHR22550:SF5">
    <property type="entry name" value="LEUCINE ZIPPER PROTEIN 4"/>
    <property type="match status" value="1"/>
</dbReference>
<keyword evidence="5" id="KW-1185">Reference proteome</keyword>
<proteinExistence type="inferred from homology"/>
<keyword evidence="3" id="KW-1133">Transmembrane helix</keyword>
<dbReference type="InterPro" id="IPR004995">
    <property type="entry name" value="Spore_Ger"/>
</dbReference>
<name>E6U6F8_ETHHY</name>